<dbReference type="EMBL" id="CP158299">
    <property type="protein sequence ID" value="XBV84721.1"/>
    <property type="molecule type" value="Genomic_DNA"/>
</dbReference>
<name>A0AAU7U8B2_9DEIO</name>
<evidence type="ECO:0000313" key="2">
    <source>
        <dbReference type="EMBL" id="XBV84721.1"/>
    </source>
</evidence>
<feature type="transmembrane region" description="Helical" evidence="1">
    <location>
        <begin position="160"/>
        <end position="179"/>
    </location>
</feature>
<gene>
    <name evidence="2" type="ORF">ABOD76_14865</name>
</gene>
<sequence length="222" mass="23057">MTLADLIRRPHVFFEGLRALPARPARYLGLVVLSGVLGGLATALLLHQALQTLVPAGLLYAAMIASSVVQALISWLLLWGLGQLGTGRAGRPAEVYGATFLVPLVWSLVLIVLALVTPAPALGDAPDLSTLSPLEAVQAMATRIAQAQLSSPLLRLNGQVGYAVYVVQFWLAYIGFRALQPEPGTSAMRGVMYPLGTLLVLGVASLLLLSVSGSLVGGAAGA</sequence>
<evidence type="ECO:0008006" key="3">
    <source>
        <dbReference type="Google" id="ProtNLM"/>
    </source>
</evidence>
<feature type="transmembrane region" description="Helical" evidence="1">
    <location>
        <begin position="27"/>
        <end position="46"/>
    </location>
</feature>
<keyword evidence="1" id="KW-1133">Transmembrane helix</keyword>
<keyword evidence="1" id="KW-0472">Membrane</keyword>
<organism evidence="2">
    <name type="scientific">Deinococcus sonorensis KR-87</name>
    <dbReference type="NCBI Taxonomy" id="694439"/>
    <lineage>
        <taxon>Bacteria</taxon>
        <taxon>Thermotogati</taxon>
        <taxon>Deinococcota</taxon>
        <taxon>Deinococci</taxon>
        <taxon>Deinococcales</taxon>
        <taxon>Deinococcaceae</taxon>
        <taxon>Deinococcus</taxon>
    </lineage>
</organism>
<protein>
    <recommendedName>
        <fullName evidence="3">Yip1 domain-containing protein</fullName>
    </recommendedName>
</protein>
<dbReference type="RefSeq" id="WP_350242758.1">
    <property type="nucleotide sequence ID" value="NZ_CP158299.1"/>
</dbReference>
<evidence type="ECO:0000256" key="1">
    <source>
        <dbReference type="SAM" id="Phobius"/>
    </source>
</evidence>
<dbReference type="KEGG" id="dsc:ABOD76_14865"/>
<reference evidence="2" key="1">
    <citation type="submission" date="2024-06" db="EMBL/GenBank/DDBJ databases">
        <title>Draft Genome Sequence of Deinococcus sonorensis Type Strain KR-87, a Biofilm Producing Representative of the Genus Deinococcus.</title>
        <authorList>
            <person name="Boren L.S."/>
            <person name="Grosso R.A."/>
            <person name="Hugenberg-Cox A.N."/>
            <person name="Hill J.T.E."/>
            <person name="Albert C.M."/>
            <person name="Tuohy J.M."/>
        </authorList>
    </citation>
    <scope>NUCLEOTIDE SEQUENCE</scope>
    <source>
        <strain evidence="2">KR-87</strain>
    </source>
</reference>
<feature type="transmembrane region" description="Helical" evidence="1">
    <location>
        <begin position="191"/>
        <end position="216"/>
    </location>
</feature>
<proteinExistence type="predicted"/>
<dbReference type="AlphaFoldDB" id="A0AAU7U8B2"/>
<accession>A0AAU7U8B2</accession>
<feature type="transmembrane region" description="Helical" evidence="1">
    <location>
        <begin position="58"/>
        <end position="81"/>
    </location>
</feature>
<keyword evidence="1" id="KW-0812">Transmembrane</keyword>
<feature type="transmembrane region" description="Helical" evidence="1">
    <location>
        <begin position="93"/>
        <end position="116"/>
    </location>
</feature>